<protein>
    <recommendedName>
        <fullName evidence="6">Galactosyltransferase-like protein</fullName>
    </recommendedName>
</protein>
<sequence length="261" mass="30217">MKTALLISTYNWKEALSLIFKSIEEQTQLPDEILIADDGSREDTKIIIDKFRQIVPTPIIHVWHEDIGFRRSMILNKTIAQANADYIIQIDGDCIMHKDFIKDHISNASPNTYLYGSRVNIKSQYIEKVIKTEHIKFNFASKEIKNKTRALHISALSKLYKPHTEVSSKIRGCNLSFWKNDFITINGYSEDFEGWGMEDSEMIQRMHNNGILAKRLRYSGIVFHMYHKSASKDNASHNNTLLLMTRKSKVVTCEKGINQYL</sequence>
<dbReference type="InterPro" id="IPR027791">
    <property type="entry name" value="Galactosyl_T_C"/>
</dbReference>
<dbReference type="SUPFAM" id="SSF53448">
    <property type="entry name" value="Nucleotide-diphospho-sugar transferases"/>
    <property type="match status" value="1"/>
</dbReference>
<keyword evidence="5" id="KW-1185">Reference proteome</keyword>
<organism evidence="4 5">
    <name type="scientific">Dysgonomonas alginatilytica</name>
    <dbReference type="NCBI Taxonomy" id="1605892"/>
    <lineage>
        <taxon>Bacteria</taxon>
        <taxon>Pseudomonadati</taxon>
        <taxon>Bacteroidota</taxon>
        <taxon>Bacteroidia</taxon>
        <taxon>Bacteroidales</taxon>
        <taxon>Dysgonomonadaceae</taxon>
        <taxon>Dysgonomonas</taxon>
    </lineage>
</organism>
<evidence type="ECO:0000259" key="2">
    <source>
        <dbReference type="Pfam" id="PF00535"/>
    </source>
</evidence>
<dbReference type="Proteomes" id="UP000247973">
    <property type="component" value="Unassembled WGS sequence"/>
</dbReference>
<gene>
    <name evidence="4" type="ORF">CLV62_14718</name>
</gene>
<comment type="caution">
    <text evidence="4">The sequence shown here is derived from an EMBL/GenBank/DDBJ whole genome shotgun (WGS) entry which is preliminary data.</text>
</comment>
<name>A0A2V3PKE5_9BACT</name>
<feature type="domain" description="Glycosyltransferase 2-like" evidence="2">
    <location>
        <begin position="6"/>
        <end position="134"/>
    </location>
</feature>
<dbReference type="PANTHER" id="PTHR43685:SF3">
    <property type="entry name" value="SLR2126 PROTEIN"/>
    <property type="match status" value="1"/>
</dbReference>
<evidence type="ECO:0000313" key="5">
    <source>
        <dbReference type="Proteomes" id="UP000247973"/>
    </source>
</evidence>
<evidence type="ECO:0000259" key="3">
    <source>
        <dbReference type="Pfam" id="PF02709"/>
    </source>
</evidence>
<dbReference type="CDD" id="cd06420">
    <property type="entry name" value="GT2_Chondriotin_Pol_N"/>
    <property type="match status" value="1"/>
</dbReference>
<reference evidence="4 5" key="1">
    <citation type="submission" date="2018-03" db="EMBL/GenBank/DDBJ databases">
        <title>Genomic Encyclopedia of Archaeal and Bacterial Type Strains, Phase II (KMG-II): from individual species to whole genera.</title>
        <authorList>
            <person name="Goeker M."/>
        </authorList>
    </citation>
    <scope>NUCLEOTIDE SEQUENCE [LARGE SCALE GENOMIC DNA]</scope>
    <source>
        <strain evidence="4 5">DSM 100214</strain>
    </source>
</reference>
<dbReference type="GO" id="GO:0016740">
    <property type="term" value="F:transferase activity"/>
    <property type="evidence" value="ECO:0007669"/>
    <property type="project" value="UniProtKB-KW"/>
</dbReference>
<dbReference type="Pfam" id="PF02709">
    <property type="entry name" value="Glyco_transf_7C"/>
    <property type="match status" value="1"/>
</dbReference>
<evidence type="ECO:0008006" key="6">
    <source>
        <dbReference type="Google" id="ProtNLM"/>
    </source>
</evidence>
<dbReference type="InterPro" id="IPR050834">
    <property type="entry name" value="Glycosyltransf_2"/>
</dbReference>
<dbReference type="PANTHER" id="PTHR43685">
    <property type="entry name" value="GLYCOSYLTRANSFERASE"/>
    <property type="match status" value="1"/>
</dbReference>
<evidence type="ECO:0000256" key="1">
    <source>
        <dbReference type="ARBA" id="ARBA00022679"/>
    </source>
</evidence>
<dbReference type="EMBL" id="QICL01000047">
    <property type="protein sequence ID" value="PXV58449.1"/>
    <property type="molecule type" value="Genomic_DNA"/>
</dbReference>
<dbReference type="OrthoDB" id="9815923at2"/>
<dbReference type="AlphaFoldDB" id="A0A2V3PKE5"/>
<dbReference type="Gene3D" id="3.90.550.10">
    <property type="entry name" value="Spore Coat Polysaccharide Biosynthesis Protein SpsA, Chain A"/>
    <property type="match status" value="1"/>
</dbReference>
<dbReference type="Pfam" id="PF00535">
    <property type="entry name" value="Glycos_transf_2"/>
    <property type="match status" value="1"/>
</dbReference>
<dbReference type="InterPro" id="IPR001173">
    <property type="entry name" value="Glyco_trans_2-like"/>
</dbReference>
<dbReference type="RefSeq" id="WP_110312629.1">
    <property type="nucleotide sequence ID" value="NZ_QICL01000047.1"/>
</dbReference>
<evidence type="ECO:0000313" key="4">
    <source>
        <dbReference type="EMBL" id="PXV58449.1"/>
    </source>
</evidence>
<accession>A0A2V3PKE5</accession>
<proteinExistence type="predicted"/>
<dbReference type="InterPro" id="IPR029044">
    <property type="entry name" value="Nucleotide-diphossugar_trans"/>
</dbReference>
<keyword evidence="1" id="KW-0808">Transferase</keyword>
<feature type="domain" description="Galactosyltransferase C-terminal" evidence="3">
    <location>
        <begin position="167"/>
        <end position="228"/>
    </location>
</feature>